<evidence type="ECO:0000313" key="3">
    <source>
        <dbReference type="Proteomes" id="UP000522333"/>
    </source>
</evidence>
<dbReference type="EMBL" id="JABAFY010000014">
    <property type="protein sequence ID" value="NME51973.1"/>
    <property type="molecule type" value="Genomic_DNA"/>
</dbReference>
<organism evidence="2 3">
    <name type="scientific">Desulfovibrio piger</name>
    <dbReference type="NCBI Taxonomy" id="901"/>
    <lineage>
        <taxon>Bacteria</taxon>
        <taxon>Pseudomonadati</taxon>
        <taxon>Thermodesulfobacteriota</taxon>
        <taxon>Desulfovibrionia</taxon>
        <taxon>Desulfovibrionales</taxon>
        <taxon>Desulfovibrionaceae</taxon>
        <taxon>Desulfovibrio</taxon>
    </lineage>
</organism>
<proteinExistence type="predicted"/>
<reference evidence="2 3" key="1">
    <citation type="submission" date="2020-04" db="EMBL/GenBank/DDBJ databases">
        <authorList>
            <person name="Hitch T.C.A."/>
            <person name="Wylensek D."/>
            <person name="Clavel T."/>
        </authorList>
    </citation>
    <scope>NUCLEOTIDE SEQUENCE [LARGE SCALE GENOMIC DNA]</scope>
    <source>
        <strain evidence="2 3">PG-251-APC-1</strain>
    </source>
</reference>
<dbReference type="RefSeq" id="WP_168935378.1">
    <property type="nucleotide sequence ID" value="NZ_JABAFY010000014.1"/>
</dbReference>
<evidence type="ECO:0000313" key="2">
    <source>
        <dbReference type="EMBL" id="NME51973.1"/>
    </source>
</evidence>
<keyword evidence="1" id="KW-0732">Signal</keyword>
<evidence type="ECO:0000256" key="1">
    <source>
        <dbReference type="SAM" id="SignalP"/>
    </source>
</evidence>
<feature type="signal peptide" evidence="1">
    <location>
        <begin position="1"/>
        <end position="26"/>
    </location>
</feature>
<feature type="chain" id="PRO_5032817274" evidence="1">
    <location>
        <begin position="27"/>
        <end position="327"/>
    </location>
</feature>
<comment type="caution">
    <text evidence="2">The sequence shown here is derived from an EMBL/GenBank/DDBJ whole genome shotgun (WGS) entry which is preliminary data.</text>
</comment>
<name>A0A848CIA2_9BACT</name>
<gene>
    <name evidence="2" type="ORF">HF854_05415</name>
</gene>
<dbReference type="AlphaFoldDB" id="A0A848CIA2"/>
<sequence>MFHPCRLLVFLTLVFVSLLASSPAFATRDTPEDEKSLTIRNESAEELLSIRFTVGNQANYARLDLLPGGEDQLLNPGGTADLRMDMGLYLWDFNKVRLASVQSLTLCGEHHPCLLVRGLDGKISHVNGTEKSLLPAEDARPVCALSKFRPGMLMKDACALLEKDPLRDDGGAVLTSLGFADMVWAARLTPYTPGDDNVEAFPVKAGGEVLEHVELRQKLSDQRLDALLASLYNMGYRPWQAELPGLDMNFTEMPVADQKRQMEILHMALGMLMNAPRGDACIMMAPGDMLPDLISDTPRKDVQLFTITVRRPTATLIVDMTAYSASF</sequence>
<dbReference type="GO" id="GO:0016740">
    <property type="term" value="F:transferase activity"/>
    <property type="evidence" value="ECO:0007669"/>
    <property type="project" value="UniProtKB-KW"/>
</dbReference>
<dbReference type="Proteomes" id="UP000522333">
    <property type="component" value="Unassembled WGS sequence"/>
</dbReference>
<keyword evidence="2" id="KW-0808">Transferase</keyword>
<accession>A0A848CIA2</accession>
<protein>
    <submittedName>
        <fullName evidence="2">Peptidoglycan glycosyltransferase</fullName>
    </submittedName>
</protein>